<dbReference type="SUPFAM" id="SSF48403">
    <property type="entry name" value="Ankyrin repeat"/>
    <property type="match status" value="1"/>
</dbReference>
<evidence type="ECO:0000256" key="1">
    <source>
        <dbReference type="ARBA" id="ARBA00012513"/>
    </source>
</evidence>
<dbReference type="InterPro" id="IPR050660">
    <property type="entry name" value="NEK_Ser/Thr_kinase"/>
</dbReference>
<dbReference type="GO" id="GO:0004674">
    <property type="term" value="F:protein serine/threonine kinase activity"/>
    <property type="evidence" value="ECO:0007669"/>
    <property type="project" value="UniProtKB-KW"/>
</dbReference>
<evidence type="ECO:0000313" key="7">
    <source>
        <dbReference type="EMBL" id="KWX11970.1"/>
    </source>
</evidence>
<evidence type="ECO:0000256" key="5">
    <source>
        <dbReference type="ARBA" id="ARBA00022840"/>
    </source>
</evidence>
<keyword evidence="2" id="KW-0808">Transferase</keyword>
<keyword evidence="3" id="KW-0547">Nucleotide-binding</keyword>
<gene>
    <name evidence="7" type="ORF">QR46_4062</name>
</gene>
<dbReference type="SUPFAM" id="SSF56112">
    <property type="entry name" value="Protein kinase-like (PK-like)"/>
    <property type="match status" value="1"/>
</dbReference>
<evidence type="ECO:0000259" key="6">
    <source>
        <dbReference type="PROSITE" id="PS50011"/>
    </source>
</evidence>
<dbReference type="InterPro" id="IPR002110">
    <property type="entry name" value="Ankyrin_rpt"/>
</dbReference>
<dbReference type="Pfam" id="PF12796">
    <property type="entry name" value="Ank_2"/>
    <property type="match status" value="1"/>
</dbReference>
<evidence type="ECO:0000313" key="8">
    <source>
        <dbReference type="Proteomes" id="UP000070089"/>
    </source>
</evidence>
<keyword evidence="5" id="KW-0067">ATP-binding</keyword>
<dbReference type="PROSITE" id="PS50011">
    <property type="entry name" value="PROTEIN_KINASE_DOM"/>
    <property type="match status" value="1"/>
</dbReference>
<dbReference type="Gene3D" id="1.10.510.10">
    <property type="entry name" value="Transferase(Phosphotransferase) domain 1"/>
    <property type="match status" value="1"/>
</dbReference>
<organism evidence="7 8">
    <name type="scientific">Giardia duodenalis assemblage B</name>
    <dbReference type="NCBI Taxonomy" id="1394984"/>
    <lineage>
        <taxon>Eukaryota</taxon>
        <taxon>Metamonada</taxon>
        <taxon>Diplomonadida</taxon>
        <taxon>Hexamitidae</taxon>
        <taxon>Giardiinae</taxon>
        <taxon>Giardia</taxon>
    </lineage>
</organism>
<dbReference type="Proteomes" id="UP000070089">
    <property type="component" value="Unassembled WGS sequence"/>
</dbReference>
<accession>A0A132NPH4</accession>
<dbReference type="CDD" id="cd00180">
    <property type="entry name" value="PKc"/>
    <property type="match status" value="1"/>
</dbReference>
<name>A0A132NPH4_GIAIN</name>
<dbReference type="VEuPathDB" id="GiardiaDB:QR46_4062"/>
<protein>
    <recommendedName>
        <fullName evidence="1">non-specific serine/threonine protein kinase</fullName>
        <ecNumber evidence="1">2.7.11.1</ecNumber>
    </recommendedName>
</protein>
<dbReference type="InterPro" id="IPR000719">
    <property type="entry name" value="Prot_kinase_dom"/>
</dbReference>
<evidence type="ECO:0000256" key="4">
    <source>
        <dbReference type="ARBA" id="ARBA00022777"/>
    </source>
</evidence>
<dbReference type="EMBL" id="JXTI01000144">
    <property type="protein sequence ID" value="KWX11970.1"/>
    <property type="molecule type" value="Genomic_DNA"/>
</dbReference>
<reference evidence="7 8" key="1">
    <citation type="journal article" date="2015" name="Mol. Biochem. Parasitol.">
        <title>Identification of polymorphic genes for use in assemblage B genotyping assays through comparative genomics of multiple assemblage B Giardia duodenalis isolates.</title>
        <authorList>
            <person name="Wielinga C."/>
            <person name="Thompson R.C."/>
            <person name="Monis P."/>
            <person name="Ryan U."/>
        </authorList>
    </citation>
    <scope>NUCLEOTIDE SEQUENCE [LARGE SCALE GENOMIC DNA]</scope>
    <source>
        <strain evidence="7 8">BAH15c1</strain>
    </source>
</reference>
<dbReference type="EC" id="2.7.11.1" evidence="1"/>
<dbReference type="OrthoDB" id="539213at2759"/>
<feature type="domain" description="Protein kinase" evidence="6">
    <location>
        <begin position="11"/>
        <end position="298"/>
    </location>
</feature>
<dbReference type="AlphaFoldDB" id="A0A132NPH4"/>
<dbReference type="InterPro" id="IPR036770">
    <property type="entry name" value="Ankyrin_rpt-contain_sf"/>
</dbReference>
<keyword evidence="4 7" id="KW-0418">Kinase</keyword>
<dbReference type="GO" id="GO:0005524">
    <property type="term" value="F:ATP binding"/>
    <property type="evidence" value="ECO:0007669"/>
    <property type="project" value="UniProtKB-KW"/>
</dbReference>
<keyword evidence="7" id="KW-0723">Serine/threonine-protein kinase</keyword>
<evidence type="ECO:0000256" key="2">
    <source>
        <dbReference type="ARBA" id="ARBA00022679"/>
    </source>
</evidence>
<evidence type="ECO:0000256" key="3">
    <source>
        <dbReference type="ARBA" id="ARBA00022741"/>
    </source>
</evidence>
<dbReference type="Pfam" id="PF00069">
    <property type="entry name" value="Pkinase"/>
    <property type="match status" value="1"/>
</dbReference>
<dbReference type="PANTHER" id="PTHR43671:SF13">
    <property type="entry name" value="SERINE_THREONINE-PROTEIN KINASE NEK2"/>
    <property type="match status" value="1"/>
</dbReference>
<sequence>MTMLRPLPSGYRITEKINENPYDTLYLGTNAIHKDLVVFRQTALPEARRIRTEMLQSLTVLAPALKHPHIIPQLQTEQTPDGDIVTTTPYYDSGSLRLLINVLRKDKKRVSKSCFFSYTYQLLMALSYLHYPKKDETYKGPNDTDIPIRRVVHGAIRPTSVLIDSDGKKVVLGNMTHCQEVTSSTRTVKLSSAEVNMHYSSPEQVKGMPLSETTDIWSLGATLYEFFTLTPLTHLSQLDSASNLIMDSPDRKYPPNPDLSAITDKDVQFLLSVMLCMDPAERISAAELLTIDAFTPYFEAPDNLVEEGEHVISQSDFFMAYSKPLITDDMLSGRTVLSQDDVSSSCISMSTSFSTDCTSTQLSFQSHISGSTNSQSKLKKADGSPSNLIPSSNTSSCYLYRPPKAVYKDICKYIAKQDLESLIAMKDEINVLPVKYPTVLYLAAEAGWADGCREFIYQAGRHVRHTGRGYLNPTALMRAARKGRVSTTQFLAEAEKGLRDEHMGKTALMLAAERNQVCTVEVLVKYEARLTDKHGNTALILATMNNSIESIKLLCKKESNIENRARQVSLLIAAQKGNLEALRLLAPYEAKNYANSAMDKVSRAMFLSTETKSDIMNFLSQYIGYYRLQSKQ</sequence>
<proteinExistence type="predicted"/>
<dbReference type="Gene3D" id="1.25.40.20">
    <property type="entry name" value="Ankyrin repeat-containing domain"/>
    <property type="match status" value="1"/>
</dbReference>
<dbReference type="InterPro" id="IPR011009">
    <property type="entry name" value="Kinase-like_dom_sf"/>
</dbReference>
<dbReference type="SMART" id="SM00248">
    <property type="entry name" value="ANK"/>
    <property type="match status" value="4"/>
</dbReference>
<comment type="caution">
    <text evidence="7">The sequence shown here is derived from an EMBL/GenBank/DDBJ whole genome shotgun (WGS) entry which is preliminary data.</text>
</comment>
<dbReference type="PANTHER" id="PTHR43671">
    <property type="entry name" value="SERINE/THREONINE-PROTEIN KINASE NEK"/>
    <property type="match status" value="1"/>
</dbReference>